<organism evidence="3 4">
    <name type="scientific">Megamonas hypermegale</name>
    <dbReference type="NCBI Taxonomy" id="158847"/>
    <lineage>
        <taxon>Bacteria</taxon>
        <taxon>Bacillati</taxon>
        <taxon>Bacillota</taxon>
        <taxon>Negativicutes</taxon>
        <taxon>Selenomonadales</taxon>
        <taxon>Selenomonadaceae</taxon>
        <taxon>Megamonas</taxon>
    </lineage>
</organism>
<dbReference type="eggNOG" id="COG0248">
    <property type="taxonomic scope" value="Bacteria"/>
</dbReference>
<proteinExistence type="inferred from homology"/>
<dbReference type="Proteomes" id="UP000215383">
    <property type="component" value="Chromosome 1"/>
</dbReference>
<dbReference type="EC" id="3.6.1.40" evidence="3"/>
<keyword evidence="3" id="KW-0378">Hydrolase</keyword>
<dbReference type="GeneID" id="78507636"/>
<keyword evidence="4" id="KW-1185">Reference proteome</keyword>
<dbReference type="PANTHER" id="PTHR30005">
    <property type="entry name" value="EXOPOLYPHOSPHATASE"/>
    <property type="match status" value="1"/>
</dbReference>
<feature type="domain" description="Ppx/GppA phosphatase N-terminal" evidence="2">
    <location>
        <begin position="17"/>
        <end position="299"/>
    </location>
</feature>
<dbReference type="Gene3D" id="3.30.420.40">
    <property type="match status" value="1"/>
</dbReference>
<dbReference type="GO" id="GO:0008894">
    <property type="term" value="F:guanosine-5'-triphosphate,3'-diphosphate diphosphatase activity"/>
    <property type="evidence" value="ECO:0007669"/>
    <property type="project" value="UniProtKB-EC"/>
</dbReference>
<dbReference type="EMBL" id="LT906446">
    <property type="protein sequence ID" value="SNV02614.1"/>
    <property type="molecule type" value="Genomic_DNA"/>
</dbReference>
<comment type="similarity">
    <text evidence="1">Belongs to the GppA/Ppx family.</text>
</comment>
<dbReference type="CDD" id="cd24052">
    <property type="entry name" value="ASKHA_NBD_HpPPX-GppA-like"/>
    <property type="match status" value="1"/>
</dbReference>
<accession>A0A239U0K5</accession>
<evidence type="ECO:0000313" key="4">
    <source>
        <dbReference type="Proteomes" id="UP000215383"/>
    </source>
</evidence>
<dbReference type="InterPro" id="IPR003695">
    <property type="entry name" value="Ppx_GppA_N"/>
</dbReference>
<dbReference type="Pfam" id="PF02541">
    <property type="entry name" value="Ppx-GppA"/>
    <property type="match status" value="1"/>
</dbReference>
<sequence>MLYAVIDIGSTTMRMAIYQISQNKLELVHKRKYTVGLASYVQDGIMTPEGIDKACEILNKFHAFLTSFNIKNVSAFTTAALRNAKNSEEAVAKIIERTGINLHIISGDQEATYDFIAATHDLDYNDGFIVDIGGASTELIRFADSKILHKISLPIGSLALHTKYCTDFLPNEAEIAQMVAEARKIINDAEEFKNITHTEICGIGGTCKGARMLYNEMYHKPDSNDAIPVDKIPEIISHFTRGHEFSDEDITILLKTVPDRLHTIIPGLIIANELAKIVNAHSITYKDAGMREGFLYTHVIKN</sequence>
<evidence type="ECO:0000256" key="1">
    <source>
        <dbReference type="ARBA" id="ARBA00007125"/>
    </source>
</evidence>
<dbReference type="PANTHER" id="PTHR30005:SF0">
    <property type="entry name" value="RETROGRADE REGULATION PROTEIN 2"/>
    <property type="match status" value="1"/>
</dbReference>
<gene>
    <name evidence="3" type="primary">gppA</name>
    <name evidence="3" type="ORF">SAMEA4364220_01642</name>
</gene>
<dbReference type="RefSeq" id="WP_027890579.1">
    <property type="nucleotide sequence ID" value="NZ_LT906446.1"/>
</dbReference>
<dbReference type="InterPro" id="IPR043129">
    <property type="entry name" value="ATPase_NBD"/>
</dbReference>
<dbReference type="InterPro" id="IPR050273">
    <property type="entry name" value="GppA/Ppx_hydrolase"/>
</dbReference>
<evidence type="ECO:0000259" key="2">
    <source>
        <dbReference type="Pfam" id="PF02541"/>
    </source>
</evidence>
<dbReference type="Gene3D" id="3.30.420.150">
    <property type="entry name" value="Exopolyphosphatase. Domain 2"/>
    <property type="match status" value="1"/>
</dbReference>
<dbReference type="AlphaFoldDB" id="A0A239U0K5"/>
<reference evidence="3 4" key="1">
    <citation type="submission" date="2017-06" db="EMBL/GenBank/DDBJ databases">
        <authorList>
            <consortium name="Pathogen Informatics"/>
        </authorList>
    </citation>
    <scope>NUCLEOTIDE SEQUENCE [LARGE SCALE GENOMIC DNA]</scope>
    <source>
        <strain evidence="3 4">NCTC10570</strain>
    </source>
</reference>
<protein>
    <submittedName>
        <fullName evidence="3">Guanosine-5'-triphosphate,3'-diphosphate pyrophosphatase</fullName>
        <ecNumber evidence="3">3.6.1.40</ecNumber>
    </submittedName>
</protein>
<name>A0A239U0K5_9FIRM</name>
<evidence type="ECO:0000313" key="3">
    <source>
        <dbReference type="EMBL" id="SNV02614.1"/>
    </source>
</evidence>
<dbReference type="SUPFAM" id="SSF53067">
    <property type="entry name" value="Actin-like ATPase domain"/>
    <property type="match status" value="2"/>
</dbReference>